<dbReference type="GO" id="GO:0008235">
    <property type="term" value="F:metalloexopeptidase activity"/>
    <property type="evidence" value="ECO:0007669"/>
    <property type="project" value="InterPro"/>
</dbReference>
<keyword evidence="4" id="KW-1185">Reference proteome</keyword>
<dbReference type="SUPFAM" id="SSF52025">
    <property type="entry name" value="PA domain"/>
    <property type="match status" value="1"/>
</dbReference>
<keyword evidence="1" id="KW-0732">Signal</keyword>
<dbReference type="Proteomes" id="UP000283077">
    <property type="component" value="Unassembled WGS sequence"/>
</dbReference>
<dbReference type="OrthoDB" id="9778250at2"/>
<dbReference type="CDD" id="cd04820">
    <property type="entry name" value="PA_M28_1_1"/>
    <property type="match status" value="1"/>
</dbReference>
<accession>A0A437QM77</accession>
<name>A0A437QM77_9GAMM</name>
<evidence type="ECO:0000313" key="4">
    <source>
        <dbReference type="Proteomes" id="UP000283077"/>
    </source>
</evidence>
<dbReference type="Gene3D" id="3.40.630.10">
    <property type="entry name" value="Zn peptidases"/>
    <property type="match status" value="2"/>
</dbReference>
<dbReference type="PANTHER" id="PTHR12147:SF26">
    <property type="entry name" value="PEPTIDASE M28 DOMAIN-CONTAINING PROTEIN"/>
    <property type="match status" value="1"/>
</dbReference>
<protein>
    <submittedName>
        <fullName evidence="3">M28 family peptidase</fullName>
    </submittedName>
</protein>
<dbReference type="InterPro" id="IPR046450">
    <property type="entry name" value="PA_dom_sf"/>
</dbReference>
<dbReference type="Pfam" id="PF04389">
    <property type="entry name" value="Peptidase_M28"/>
    <property type="match status" value="1"/>
</dbReference>
<reference evidence="3 4" key="1">
    <citation type="submission" date="2019-01" db="EMBL/GenBank/DDBJ databases">
        <authorList>
            <person name="Chen W.-M."/>
        </authorList>
    </citation>
    <scope>NUCLEOTIDE SEQUENCE [LARGE SCALE GENOMIC DNA]</scope>
    <source>
        <strain evidence="3 4">KYPC3</strain>
    </source>
</reference>
<feature type="domain" description="Peptidase M28" evidence="2">
    <location>
        <begin position="302"/>
        <end position="509"/>
    </location>
</feature>
<feature type="chain" id="PRO_5019363380" evidence="1">
    <location>
        <begin position="21"/>
        <end position="561"/>
    </location>
</feature>
<dbReference type="GO" id="GO:0006508">
    <property type="term" value="P:proteolysis"/>
    <property type="evidence" value="ECO:0007669"/>
    <property type="project" value="InterPro"/>
</dbReference>
<dbReference type="PANTHER" id="PTHR12147">
    <property type="entry name" value="METALLOPEPTIDASE M28 FAMILY MEMBER"/>
    <property type="match status" value="1"/>
</dbReference>
<feature type="signal peptide" evidence="1">
    <location>
        <begin position="1"/>
        <end position="20"/>
    </location>
</feature>
<dbReference type="Gene3D" id="3.50.30.30">
    <property type="match status" value="1"/>
</dbReference>
<dbReference type="InterPro" id="IPR045175">
    <property type="entry name" value="M28_fam"/>
</dbReference>
<evidence type="ECO:0000313" key="3">
    <source>
        <dbReference type="EMBL" id="RVU35631.1"/>
    </source>
</evidence>
<sequence length="561" mass="60604">MTLSSALSLFVLGACASSQTAVTPATSTQTAADANRIEAHMTFLADDALEGRDTGSQGHLIASQYIATNFKQLGLKPAGDIVNGQPGYFQKMNLKKGQLVKHSAGLTLHHKGVDTVVPYPKHFITRSSSHDGKVDVKAELVFVGYGMVSPEFGIDDYAGLDVKGKIIVMLPGRPHKLPSEEAAHLSSQKTRLAVERGAIGIISVHTPEAEKTRPYANSLLYLNSPDLSWVNKDGVAEKDYPAIKVSAYLHMDAAKALFADAPQSLEQIYAMLEKKEVPKGFALPTSASLTRESSHSMIQSQNVAAILEGSDPVLKNEYVVVTAHSDHIGIGNDLRSKDKINNGLMDNAAGVAILLETARLYTESAVKPKRSILFVAVTGEEKGLLGADYFAHYPVKPIESLVANVNLDMPVLLYPFADMVAFGANHSTLGATVGRATAKHGIKLSADPMPEQAIFTRSDHYTLVKKGVPAVFLMTGFTSKDPAQKGGEIWGKFFAKHYHKPTDDVAGLTKDFGAIRYDSGALFADINMAIIEEIANTEQRPQWLKESFFGKTIGLKINTQK</sequence>
<dbReference type="AlphaFoldDB" id="A0A437QM77"/>
<proteinExistence type="predicted"/>
<gene>
    <name evidence="3" type="ORF">EOE67_13165</name>
</gene>
<evidence type="ECO:0000259" key="2">
    <source>
        <dbReference type="Pfam" id="PF04389"/>
    </source>
</evidence>
<dbReference type="InterPro" id="IPR007484">
    <property type="entry name" value="Peptidase_M28"/>
</dbReference>
<dbReference type="SUPFAM" id="SSF53187">
    <property type="entry name" value="Zn-dependent exopeptidases"/>
    <property type="match status" value="1"/>
</dbReference>
<organism evidence="3 4">
    <name type="scientific">Rheinheimera riviphila</name>
    <dbReference type="NCBI Taxonomy" id="1834037"/>
    <lineage>
        <taxon>Bacteria</taxon>
        <taxon>Pseudomonadati</taxon>
        <taxon>Pseudomonadota</taxon>
        <taxon>Gammaproteobacteria</taxon>
        <taxon>Chromatiales</taxon>
        <taxon>Chromatiaceae</taxon>
        <taxon>Rheinheimera</taxon>
    </lineage>
</organism>
<dbReference type="EMBL" id="SACS01000014">
    <property type="protein sequence ID" value="RVU35631.1"/>
    <property type="molecule type" value="Genomic_DNA"/>
</dbReference>
<comment type="caution">
    <text evidence="3">The sequence shown here is derived from an EMBL/GenBank/DDBJ whole genome shotgun (WGS) entry which is preliminary data.</text>
</comment>
<evidence type="ECO:0000256" key="1">
    <source>
        <dbReference type="SAM" id="SignalP"/>
    </source>
</evidence>